<keyword evidence="2" id="KW-0472">Membrane</keyword>
<comment type="caution">
    <text evidence="3">The sequence shown here is derived from an EMBL/GenBank/DDBJ whole genome shotgun (WGS) entry which is preliminary data.</text>
</comment>
<dbReference type="Proteomes" id="UP001162135">
    <property type="component" value="Unassembled WGS sequence"/>
</dbReference>
<feature type="compositionally biased region" description="Basic and acidic residues" evidence="1">
    <location>
        <begin position="404"/>
        <end position="414"/>
    </location>
</feature>
<keyword evidence="2" id="KW-1133">Transmembrane helix</keyword>
<feature type="transmembrane region" description="Helical" evidence="2">
    <location>
        <begin position="270"/>
        <end position="290"/>
    </location>
</feature>
<dbReference type="RefSeq" id="WP_110716999.1">
    <property type="nucleotide sequence ID" value="NZ_PGFS01000001.1"/>
</dbReference>
<proteinExistence type="predicted"/>
<keyword evidence="4" id="KW-1185">Reference proteome</keyword>
<name>A0ABT6I692_9GAMM</name>
<evidence type="ECO:0000313" key="3">
    <source>
        <dbReference type="EMBL" id="MDH4572775.1"/>
    </source>
</evidence>
<feature type="transmembrane region" description="Helical" evidence="2">
    <location>
        <begin position="310"/>
        <end position="341"/>
    </location>
</feature>
<evidence type="ECO:0008006" key="5">
    <source>
        <dbReference type="Google" id="ProtNLM"/>
    </source>
</evidence>
<feature type="region of interest" description="Disordered" evidence="1">
    <location>
        <begin position="1"/>
        <end position="24"/>
    </location>
</feature>
<evidence type="ECO:0000313" key="4">
    <source>
        <dbReference type="Proteomes" id="UP001162135"/>
    </source>
</evidence>
<organism evidence="3 4">
    <name type="scientific">Salinicola acroporae</name>
    <dbReference type="NCBI Taxonomy" id="1541440"/>
    <lineage>
        <taxon>Bacteria</taxon>
        <taxon>Pseudomonadati</taxon>
        <taxon>Pseudomonadota</taxon>
        <taxon>Gammaproteobacteria</taxon>
        <taxon>Oceanospirillales</taxon>
        <taxon>Halomonadaceae</taxon>
        <taxon>Salinicola</taxon>
    </lineage>
</organism>
<feature type="compositionally biased region" description="Basic and acidic residues" evidence="1">
    <location>
        <begin position="1"/>
        <end position="23"/>
    </location>
</feature>
<feature type="region of interest" description="Disordered" evidence="1">
    <location>
        <begin position="400"/>
        <end position="462"/>
    </location>
</feature>
<feature type="transmembrane region" description="Helical" evidence="2">
    <location>
        <begin position="361"/>
        <end position="380"/>
    </location>
</feature>
<feature type="transmembrane region" description="Helical" evidence="2">
    <location>
        <begin position="240"/>
        <end position="258"/>
    </location>
</feature>
<accession>A0ABT6I692</accession>
<sequence>MAQDHGDGSRESTTREARSEDTLRLGLVPAPELPERVAGQIADELSDLLGRHTDDRHRWRVECVTDALVGAEDSADNVIDQAERIKRDHGWHYVVCITDLPLFRDGRLTLAEASENLGVAIISQPALGISPLRRRLREAILHLVNEMHHGSDGEERERQQRHLEQRREARERSGIRNRNSRELMAWRLSERLVPIRRVTPSDEREKHIDVRFFSAGKWRGYAKLLGGMVRANRPWTILPAFRRIVAVAFATGAYGLIFPSLWKLSAAYELYRFVILMIAAMAAMVTWLILDHGLWEPRRYSGSNRLTSFYNLTTVLTLTAGVACYYVILFALFLAAVILFVPADLLETTVGQSINWLNFPALAWLAASVATVAGALGSSLESDETIRSATYGYRQQLRQRKVKERQQQAQEERQGGANKGGAEIRGTDKESDNGNGGNEDYENGVGAAEDRKAGRGEPPGDE</sequence>
<gene>
    <name evidence="3" type="ORF">CUR86_10140</name>
</gene>
<keyword evidence="2" id="KW-0812">Transmembrane</keyword>
<evidence type="ECO:0000256" key="1">
    <source>
        <dbReference type="SAM" id="MobiDB-lite"/>
    </source>
</evidence>
<evidence type="ECO:0000256" key="2">
    <source>
        <dbReference type="SAM" id="Phobius"/>
    </source>
</evidence>
<reference evidence="3" key="1">
    <citation type="journal article" date="2015" name="Antonie Van Leeuwenhoek">
        <title>Comparative 16S rRNA signatures and multilocus sequence analysis for the genus Salinicola and description of Salinicola acroporae sp. nov., isolated from coral Acropora digitifera.</title>
        <authorList>
            <person name="Lepcha R.T."/>
            <person name="Poddar A."/>
            <person name="Schumann P."/>
            <person name="Das S.K."/>
        </authorList>
    </citation>
    <scope>NUCLEOTIDE SEQUENCE</scope>
    <source>
        <strain evidence="3">S4-41</strain>
    </source>
</reference>
<dbReference type="EMBL" id="PGFS01000001">
    <property type="protein sequence ID" value="MDH4572775.1"/>
    <property type="molecule type" value="Genomic_DNA"/>
</dbReference>
<protein>
    <recommendedName>
        <fullName evidence="5">5,10-methylene-tetrahydrofolate dehydrogenase</fullName>
    </recommendedName>
</protein>
<reference evidence="3" key="2">
    <citation type="submission" date="2017-11" db="EMBL/GenBank/DDBJ databases">
        <authorList>
            <person name="Das S.K."/>
        </authorList>
    </citation>
    <scope>NUCLEOTIDE SEQUENCE</scope>
    <source>
        <strain evidence="3">S4-41</strain>
    </source>
</reference>
<feature type="region of interest" description="Disordered" evidence="1">
    <location>
        <begin position="149"/>
        <end position="174"/>
    </location>
</feature>